<reference evidence="3 4" key="1">
    <citation type="submission" date="2022-08" db="EMBL/GenBank/DDBJ databases">
        <title>YIM 101645 draft genome.</title>
        <authorList>
            <person name="Chen X."/>
        </authorList>
    </citation>
    <scope>NUCLEOTIDE SEQUENCE [LARGE SCALE GENOMIC DNA]</scope>
    <source>
        <strain evidence="3 4">YIM 101645</strain>
    </source>
</reference>
<feature type="region of interest" description="Disordered" evidence="1">
    <location>
        <begin position="564"/>
        <end position="588"/>
    </location>
</feature>
<dbReference type="SUPFAM" id="SSF46785">
    <property type="entry name" value="Winged helix' DNA-binding domain"/>
    <property type="match status" value="1"/>
</dbReference>
<protein>
    <submittedName>
        <fullName evidence="3">DNA binding domain-containing protein</fullName>
    </submittedName>
</protein>
<dbReference type="InterPro" id="IPR038475">
    <property type="entry name" value="RecG_C_sf"/>
</dbReference>
<comment type="caution">
    <text evidence="3">The sequence shown here is derived from an EMBL/GenBank/DDBJ whole genome shotgun (WGS) entry which is preliminary data.</text>
</comment>
<dbReference type="Gene3D" id="3.30.565.60">
    <property type="match status" value="1"/>
</dbReference>
<dbReference type="Proteomes" id="UP001205965">
    <property type="component" value="Unassembled WGS sequence"/>
</dbReference>
<dbReference type="Pfam" id="PF13749">
    <property type="entry name" value="HATPase_c_4"/>
    <property type="match status" value="1"/>
</dbReference>
<proteinExistence type="predicted"/>
<evidence type="ECO:0000256" key="1">
    <source>
        <dbReference type="SAM" id="MobiDB-lite"/>
    </source>
</evidence>
<name>A0ABT2FXW7_9CORY</name>
<keyword evidence="4" id="KW-1185">Reference proteome</keyword>
<feature type="region of interest" description="Disordered" evidence="1">
    <location>
        <begin position="486"/>
        <end position="514"/>
    </location>
</feature>
<dbReference type="PANTHER" id="PTHR30595:SF6">
    <property type="entry name" value="SCHLAFEN ALBA-2 DOMAIN-CONTAINING PROTEIN"/>
    <property type="match status" value="1"/>
</dbReference>
<gene>
    <name evidence="3" type="ORF">NYP18_10520</name>
</gene>
<feature type="domain" description="Schlafen AlbA-2" evidence="2">
    <location>
        <begin position="23"/>
        <end position="138"/>
    </location>
</feature>
<dbReference type="InterPro" id="IPR007421">
    <property type="entry name" value="Schlafen_AlbA_2_dom"/>
</dbReference>
<dbReference type="Pfam" id="PF04326">
    <property type="entry name" value="SLFN_AlbA_2"/>
    <property type="match status" value="1"/>
</dbReference>
<evidence type="ECO:0000313" key="4">
    <source>
        <dbReference type="Proteomes" id="UP001205965"/>
    </source>
</evidence>
<accession>A0ABT2FXW7</accession>
<organism evidence="3 4">
    <name type="scientific">Corynebacterium lemuris</name>
    <dbReference type="NCBI Taxonomy" id="1859292"/>
    <lineage>
        <taxon>Bacteria</taxon>
        <taxon>Bacillati</taxon>
        <taxon>Actinomycetota</taxon>
        <taxon>Actinomycetes</taxon>
        <taxon>Mycobacteriales</taxon>
        <taxon>Corynebacteriaceae</taxon>
        <taxon>Corynebacterium</taxon>
    </lineage>
</organism>
<dbReference type="PANTHER" id="PTHR30595">
    <property type="entry name" value="GLPR-RELATED TRANSCRIPTIONAL REPRESSOR"/>
    <property type="match status" value="1"/>
</dbReference>
<dbReference type="EMBL" id="JANWTC010000007">
    <property type="protein sequence ID" value="MCS5480088.1"/>
    <property type="molecule type" value="Genomic_DNA"/>
</dbReference>
<dbReference type="Gene3D" id="3.30.950.30">
    <property type="entry name" value="Schlafen, AAA domain"/>
    <property type="match status" value="1"/>
</dbReference>
<sequence length="588" mass="64140">MNIIDVAEQIRFLQELGGDTWNIEAKSAAEGYPETVDETLSAFANMPEGGLLLLGVSELKGTVEVTGVQKPTELMATLGSKARTRITPPVRLGAVEQHTIDGREIVACVIPPQDPALRPFRVGKNGPAFIRSADGDYELSEPEVAVMLAQREAPRFDVRPVPGADVARDLDPDLLEQYLSRKKQQAPRLQNLDRPELLVRTNVMDAQSGFPTVAAVYALGIHPQQFLPTLSVKTRVLPAEGDNPDVRLRNQKDFAGPVPDLLESTLEWIASNMGTSVIFDARSGHGRDVFELPLVALREVVANALVHRDLSPSSLSSYINVVKRPGELRVTNPGGLWGLTTRQLGATPPSARNPVLYEMCRSIMTNDGNRVVEAAASGIPAIRLALQEAHLPEPCFRDSVIRFEVALSSVSLFSAEELAWLASSPQLGQLTAGQRLALVSMRRGEEVTNASFRAEFPTMDSVEARRQLQELVQYGLAKAVGQRGGTVYAHPDASGPEDRPGEHQTLFDPTPPRRLSAQEKRQAVLNVLGAVAAPLSKTELQEATHLSDGQINPTLTELRRSGLVEFTEPERSPNQRYRLVEKQDGDTG</sequence>
<dbReference type="InterPro" id="IPR038461">
    <property type="entry name" value="Schlafen_AlbA_2_dom_sf"/>
</dbReference>
<evidence type="ECO:0000313" key="3">
    <source>
        <dbReference type="EMBL" id="MCS5480088.1"/>
    </source>
</evidence>
<evidence type="ECO:0000259" key="2">
    <source>
        <dbReference type="Pfam" id="PF04326"/>
    </source>
</evidence>
<dbReference type="RefSeq" id="WP_259428143.1">
    <property type="nucleotide sequence ID" value="NZ_JANWTC010000007.1"/>
</dbReference>
<dbReference type="InterPro" id="IPR036390">
    <property type="entry name" value="WH_DNA-bd_sf"/>
</dbReference>